<reference evidence="1" key="2">
    <citation type="journal article" date="2023" name="IMA Fungus">
        <title>Comparative genomic study of the Penicillium genus elucidates a diverse pangenome and 15 lateral gene transfer events.</title>
        <authorList>
            <person name="Petersen C."/>
            <person name="Sorensen T."/>
            <person name="Nielsen M.R."/>
            <person name="Sondergaard T.E."/>
            <person name="Sorensen J.L."/>
            <person name="Fitzpatrick D.A."/>
            <person name="Frisvad J.C."/>
            <person name="Nielsen K.L."/>
        </authorList>
    </citation>
    <scope>NUCLEOTIDE SEQUENCE</scope>
    <source>
        <strain evidence="1">IBT 3081</strain>
    </source>
</reference>
<reference evidence="1" key="1">
    <citation type="submission" date="2022-12" db="EMBL/GenBank/DDBJ databases">
        <authorList>
            <person name="Petersen C."/>
        </authorList>
    </citation>
    <scope>NUCLEOTIDE SEQUENCE</scope>
    <source>
        <strain evidence="1">IBT 3081</strain>
    </source>
</reference>
<protein>
    <submittedName>
        <fullName evidence="1">Uncharacterized protein</fullName>
    </submittedName>
</protein>
<evidence type="ECO:0000313" key="2">
    <source>
        <dbReference type="Proteomes" id="UP001147752"/>
    </source>
</evidence>
<dbReference type="Proteomes" id="UP001147752">
    <property type="component" value="Unassembled WGS sequence"/>
</dbReference>
<organism evidence="1 2">
    <name type="scientific">Penicillium concentricum</name>
    <dbReference type="NCBI Taxonomy" id="293559"/>
    <lineage>
        <taxon>Eukaryota</taxon>
        <taxon>Fungi</taxon>
        <taxon>Dikarya</taxon>
        <taxon>Ascomycota</taxon>
        <taxon>Pezizomycotina</taxon>
        <taxon>Eurotiomycetes</taxon>
        <taxon>Eurotiomycetidae</taxon>
        <taxon>Eurotiales</taxon>
        <taxon>Aspergillaceae</taxon>
        <taxon>Penicillium</taxon>
    </lineage>
</organism>
<dbReference type="InterPro" id="IPR022190">
    <property type="entry name" value="DUF3716"/>
</dbReference>
<proteinExistence type="predicted"/>
<accession>A0A9W9V855</accession>
<dbReference type="AlphaFoldDB" id="A0A9W9V855"/>
<evidence type="ECO:0000313" key="1">
    <source>
        <dbReference type="EMBL" id="KAJ5372428.1"/>
    </source>
</evidence>
<dbReference type="OrthoDB" id="4329086at2759"/>
<dbReference type="Pfam" id="PF12511">
    <property type="entry name" value="DUF3716"/>
    <property type="match status" value="1"/>
</dbReference>
<dbReference type="GeneID" id="81461347"/>
<comment type="caution">
    <text evidence="1">The sequence shown here is derived from an EMBL/GenBank/DDBJ whole genome shotgun (WGS) entry which is preliminary data.</text>
</comment>
<dbReference type="RefSeq" id="XP_056578414.1">
    <property type="nucleotide sequence ID" value="XM_056722164.1"/>
</dbReference>
<gene>
    <name evidence="1" type="ORF">N7517_004434</name>
</gene>
<dbReference type="EMBL" id="JAPZBT010000002">
    <property type="protein sequence ID" value="KAJ5372428.1"/>
    <property type="molecule type" value="Genomic_DNA"/>
</dbReference>
<sequence length="228" mass="26054">MSNQREPYLRRGINLTAQEFQKQMNDSLPRVEAALMQVVGQQNDLECTRCLQLFGKFSHCVSVRGINGLSACANCHWAERDHLCQYMHNLPTLTKSTARLDPINPLRFSPERRTNWQTIQRMNEDIRLFNHHLKLMQEQGELCRQAQSLGTQLGQLQDELTAANTTTVTGQQPMQQTVNDIRASQRELNRGLGRSMMNILNMMEIITRRAHSGVSQSTQAMPSDSDRT</sequence>
<keyword evidence="2" id="KW-1185">Reference proteome</keyword>
<name>A0A9W9V855_9EURO</name>